<sequence>MQQSFYSEKEILADALTAEKTATTLYNTFSNECVHDNVRNAILDCLEKEHKIQNQVFNMMHDRGYYPTPSAEMQKVDEAKQKFGQCMQSF</sequence>
<reference evidence="1" key="1">
    <citation type="submission" date="2019-04" db="EMBL/GenBank/DDBJ databases">
        <title>Microbes associate with the intestines of laboratory mice.</title>
        <authorList>
            <person name="Navarre W."/>
            <person name="Wong E."/>
            <person name="Huang K."/>
            <person name="Tropini C."/>
            <person name="Ng K."/>
            <person name="Yu B."/>
        </authorList>
    </citation>
    <scope>NUCLEOTIDE SEQUENCE</scope>
    <source>
        <strain evidence="1">NM01_1-7b</strain>
    </source>
</reference>
<proteinExistence type="predicted"/>
<gene>
    <name evidence="1" type="ORF">E5329_09290</name>
</gene>
<dbReference type="Proteomes" id="UP000304953">
    <property type="component" value="Unassembled WGS sequence"/>
</dbReference>
<dbReference type="EMBL" id="SRYA01000015">
    <property type="protein sequence ID" value="TGY96560.1"/>
    <property type="molecule type" value="Genomic_DNA"/>
</dbReference>
<keyword evidence="2" id="KW-1185">Reference proteome</keyword>
<evidence type="ECO:0000313" key="2">
    <source>
        <dbReference type="Proteomes" id="UP000304953"/>
    </source>
</evidence>
<protein>
    <submittedName>
        <fullName evidence="1">Spore coat protein</fullName>
    </submittedName>
</protein>
<comment type="caution">
    <text evidence="1">The sequence shown here is derived from an EMBL/GenBank/DDBJ whole genome shotgun (WGS) entry which is preliminary data.</text>
</comment>
<accession>A0AC61RXM0</accession>
<organism evidence="1 2">
    <name type="scientific">Petralouisia muris</name>
    <dbReference type="NCBI Taxonomy" id="3032872"/>
    <lineage>
        <taxon>Bacteria</taxon>
        <taxon>Bacillati</taxon>
        <taxon>Bacillota</taxon>
        <taxon>Clostridia</taxon>
        <taxon>Lachnospirales</taxon>
        <taxon>Lachnospiraceae</taxon>
        <taxon>Petralouisia</taxon>
    </lineage>
</organism>
<evidence type="ECO:0000313" key="1">
    <source>
        <dbReference type="EMBL" id="TGY96560.1"/>
    </source>
</evidence>
<name>A0AC61RXM0_9FIRM</name>